<keyword evidence="2" id="KW-0028">Amino-acid biosynthesis</keyword>
<evidence type="ECO:0000256" key="4">
    <source>
        <dbReference type="ARBA" id="ARBA00023315"/>
    </source>
</evidence>
<reference evidence="5 6" key="1">
    <citation type="submission" date="2016-11" db="EMBL/GenBank/DDBJ databases">
        <authorList>
            <person name="Jaros S."/>
            <person name="Januszkiewicz K."/>
            <person name="Wedrychowicz H."/>
        </authorList>
    </citation>
    <scope>NUCLEOTIDE SEQUENCE [LARGE SCALE GENOMIC DNA]</scope>
    <source>
        <strain evidence="5 6">Y1</strain>
    </source>
</reference>
<dbReference type="PANTHER" id="PTHR42811">
    <property type="entry name" value="SERINE ACETYLTRANSFERASE"/>
    <property type="match status" value="1"/>
</dbReference>
<name>A0A1M7H0U8_RUMFL</name>
<dbReference type="AlphaFoldDB" id="A0A1M7H0U8"/>
<evidence type="ECO:0000256" key="3">
    <source>
        <dbReference type="ARBA" id="ARBA00022679"/>
    </source>
</evidence>
<dbReference type="Gene3D" id="1.10.3130.10">
    <property type="entry name" value="serine acetyltransferase, domain 1"/>
    <property type="match status" value="1"/>
</dbReference>
<organism evidence="5 6">
    <name type="scientific">Ruminococcus flavefaciens</name>
    <dbReference type="NCBI Taxonomy" id="1265"/>
    <lineage>
        <taxon>Bacteria</taxon>
        <taxon>Bacillati</taxon>
        <taxon>Bacillota</taxon>
        <taxon>Clostridia</taxon>
        <taxon>Eubacteriales</taxon>
        <taxon>Oscillospiraceae</taxon>
        <taxon>Ruminococcus</taxon>
    </lineage>
</organism>
<dbReference type="InterPro" id="IPR045304">
    <property type="entry name" value="LbH_SAT"/>
</dbReference>
<evidence type="ECO:0000313" key="5">
    <source>
        <dbReference type="EMBL" id="SHM22181.1"/>
    </source>
</evidence>
<dbReference type="Proteomes" id="UP000184394">
    <property type="component" value="Unassembled WGS sequence"/>
</dbReference>
<dbReference type="RefSeq" id="WP_175547791.1">
    <property type="nucleotide sequence ID" value="NZ_FRCT01000002.1"/>
</dbReference>
<dbReference type="SUPFAM" id="SSF51161">
    <property type="entry name" value="Trimeric LpxA-like enzymes"/>
    <property type="match status" value="1"/>
</dbReference>
<accession>A0A1M7H0U8</accession>
<comment type="pathway">
    <text evidence="1">Amino-acid biosynthesis; L-cysteine biosynthesis; L-cysteine from L-serine: step 1/2.</text>
</comment>
<evidence type="ECO:0000256" key="1">
    <source>
        <dbReference type="ARBA" id="ARBA00004876"/>
    </source>
</evidence>
<dbReference type="GO" id="GO:0016746">
    <property type="term" value="F:acyltransferase activity"/>
    <property type="evidence" value="ECO:0007669"/>
    <property type="project" value="UniProtKB-KW"/>
</dbReference>
<sequence length="318" mass="36061">MKNIEEQINELAKRILFDYRDDRTINEIKTFDHADNDEIISIIEGLRRIVFPGYFRNKNYRVFTVRNNMSMILEDVIFKLIRQIFVVLRYDGKYADLSDNDLNKKAIELTFEYLNKIPKIREYIETDVQAAYDGDPAAYSKDEIIYSYPGLYAILVNRLAHELFVLGVPLIPRVMTEHAHSKTGIDIHPGATIGKYFFIDHGTGIVIGETTEIGDYVKVYQGVTLGALSTRGGQSLRNKKRHPTIEDNVTIYSGASILGGETVVGKNAVIGGNVFITRSVPAGAKVSVKNQELRYNFDDAAKVEKSDLDTDESWFYII</sequence>
<dbReference type="GO" id="GO:0008652">
    <property type="term" value="P:amino acid biosynthetic process"/>
    <property type="evidence" value="ECO:0007669"/>
    <property type="project" value="UniProtKB-KW"/>
</dbReference>
<proteinExistence type="predicted"/>
<dbReference type="Gene3D" id="2.160.10.10">
    <property type="entry name" value="Hexapeptide repeat proteins"/>
    <property type="match status" value="1"/>
</dbReference>
<protein>
    <submittedName>
        <fullName evidence="5">Serine O-acetyltransferase</fullName>
    </submittedName>
</protein>
<keyword evidence="4" id="KW-0012">Acyltransferase</keyword>
<dbReference type="InterPro" id="IPR042122">
    <property type="entry name" value="Ser_AcTrfase_N_sf"/>
</dbReference>
<dbReference type="EMBL" id="FRCT01000002">
    <property type="protein sequence ID" value="SHM22181.1"/>
    <property type="molecule type" value="Genomic_DNA"/>
</dbReference>
<dbReference type="InterPro" id="IPR011004">
    <property type="entry name" value="Trimer_LpxA-like_sf"/>
</dbReference>
<evidence type="ECO:0000256" key="2">
    <source>
        <dbReference type="ARBA" id="ARBA00022605"/>
    </source>
</evidence>
<evidence type="ECO:0000313" key="6">
    <source>
        <dbReference type="Proteomes" id="UP000184394"/>
    </source>
</evidence>
<dbReference type="CDD" id="cd03354">
    <property type="entry name" value="LbH_SAT"/>
    <property type="match status" value="1"/>
</dbReference>
<keyword evidence="3 5" id="KW-0808">Transferase</keyword>
<gene>
    <name evidence="5" type="ORF">SAMN04487860_10254</name>
</gene>